<dbReference type="GO" id="GO:0032259">
    <property type="term" value="P:methylation"/>
    <property type="evidence" value="ECO:0007669"/>
    <property type="project" value="UniProtKB-KW"/>
</dbReference>
<keyword evidence="3" id="KW-1185">Reference proteome</keyword>
<evidence type="ECO:0000313" key="3">
    <source>
        <dbReference type="Proteomes" id="UP000441389"/>
    </source>
</evidence>
<dbReference type="PANTHER" id="PTHR34203:SF15">
    <property type="entry name" value="SLL1173 PROTEIN"/>
    <property type="match status" value="1"/>
</dbReference>
<dbReference type="GO" id="GO:0008168">
    <property type="term" value="F:methyltransferase activity"/>
    <property type="evidence" value="ECO:0007669"/>
    <property type="project" value="UniProtKB-KW"/>
</dbReference>
<gene>
    <name evidence="2" type="ORF">GON01_04310</name>
</gene>
<dbReference type="InterPro" id="IPR052514">
    <property type="entry name" value="SAM-dependent_MTase"/>
</dbReference>
<protein>
    <submittedName>
        <fullName evidence="2">FkbM family methyltransferase</fullName>
    </submittedName>
</protein>
<dbReference type="Pfam" id="PF05050">
    <property type="entry name" value="Methyltransf_21"/>
    <property type="match status" value="1"/>
</dbReference>
<dbReference type="EMBL" id="WQMS01000006">
    <property type="protein sequence ID" value="MVO77162.1"/>
    <property type="molecule type" value="Genomic_DNA"/>
</dbReference>
<dbReference type="InterPro" id="IPR006342">
    <property type="entry name" value="FkbM_mtfrase"/>
</dbReference>
<dbReference type="Gene3D" id="3.40.50.150">
    <property type="entry name" value="Vaccinia Virus protein VP39"/>
    <property type="match status" value="1"/>
</dbReference>
<dbReference type="RefSeq" id="WP_157026138.1">
    <property type="nucleotide sequence ID" value="NZ_WQMS01000006.1"/>
</dbReference>
<dbReference type="AlphaFoldDB" id="A0A6I4IY67"/>
<keyword evidence="2" id="KW-0808">Transferase</keyword>
<evidence type="ECO:0000313" key="2">
    <source>
        <dbReference type="EMBL" id="MVO77162.1"/>
    </source>
</evidence>
<organism evidence="2 3">
    <name type="scientific">Sphingomonas horti</name>
    <dbReference type="NCBI Taxonomy" id="2682842"/>
    <lineage>
        <taxon>Bacteria</taxon>
        <taxon>Pseudomonadati</taxon>
        <taxon>Pseudomonadota</taxon>
        <taxon>Alphaproteobacteria</taxon>
        <taxon>Sphingomonadales</taxon>
        <taxon>Sphingomonadaceae</taxon>
        <taxon>Sphingomonas</taxon>
    </lineage>
</organism>
<proteinExistence type="predicted"/>
<dbReference type="InterPro" id="IPR029063">
    <property type="entry name" value="SAM-dependent_MTases_sf"/>
</dbReference>
<comment type="caution">
    <text evidence="2">The sequence shown here is derived from an EMBL/GenBank/DDBJ whole genome shotgun (WGS) entry which is preliminary data.</text>
</comment>
<feature type="domain" description="Methyltransferase FkbM" evidence="1">
    <location>
        <begin position="99"/>
        <end position="228"/>
    </location>
</feature>
<dbReference type="PANTHER" id="PTHR34203">
    <property type="entry name" value="METHYLTRANSFERASE, FKBM FAMILY PROTEIN"/>
    <property type="match status" value="1"/>
</dbReference>
<dbReference type="NCBIfam" id="TIGR01444">
    <property type="entry name" value="fkbM_fam"/>
    <property type="match status" value="1"/>
</dbReference>
<dbReference type="Proteomes" id="UP000441389">
    <property type="component" value="Unassembled WGS sequence"/>
</dbReference>
<name>A0A6I4IY67_9SPHN</name>
<dbReference type="SUPFAM" id="SSF53335">
    <property type="entry name" value="S-adenosyl-L-methionine-dependent methyltransferases"/>
    <property type="match status" value="1"/>
</dbReference>
<reference evidence="2 3" key="1">
    <citation type="submission" date="2019-12" db="EMBL/GenBank/DDBJ databases">
        <authorList>
            <person name="Huq M.A."/>
        </authorList>
    </citation>
    <scope>NUCLEOTIDE SEQUENCE [LARGE SCALE GENOMIC DNA]</scope>
    <source>
        <strain evidence="2 3">MAH-20</strain>
    </source>
</reference>
<keyword evidence="2" id="KW-0489">Methyltransferase</keyword>
<evidence type="ECO:0000259" key="1">
    <source>
        <dbReference type="Pfam" id="PF05050"/>
    </source>
</evidence>
<sequence>MFASFTRRVAHIAGDLAAFGPGFVVKSNLARLRPGTTAAVHVPGIGPVHVRGGNSDVAVLRQVFGKHEYDLVNPAGMRARIQARYEEILAAGRKPIIVDAGANIGASALYFEQQFPAARIVSVEPDPANLEVLRKNVGHRPNHVIMPAAIGSSPGFVSLSGTDVGWAVQTERADQGLPIVTIEDAFAASGGDDPLLVKIDIEGFESDLFEANCDWVAKPYAIVIEPHDWMLPGKMTSANFQKALSTQAMELYIKGENLLYVRA</sequence>
<accession>A0A6I4IY67</accession>